<name>A0A673UWQ6_SURSU</name>
<evidence type="ECO:0000256" key="12">
    <source>
        <dbReference type="ARBA" id="ARBA00023098"/>
    </source>
</evidence>
<evidence type="ECO:0000256" key="16">
    <source>
        <dbReference type="ARBA" id="ARBA00026104"/>
    </source>
</evidence>
<feature type="transmembrane region" description="Helical" evidence="23">
    <location>
        <begin position="55"/>
        <end position="77"/>
    </location>
</feature>
<dbReference type="PANTHER" id="PTHR45792">
    <property type="entry name" value="DIACYLGLYCEROL LIPASE HOMOLOG-RELATED"/>
    <property type="match status" value="1"/>
</dbReference>
<dbReference type="PANTHER" id="PTHR45792:SF2">
    <property type="entry name" value="DIACYLGLYCEROL LIPASE-BETA"/>
    <property type="match status" value="1"/>
</dbReference>
<dbReference type="EC" id="3.1.1.116" evidence="16"/>
<keyword evidence="6 23" id="KW-0812">Transmembrane</keyword>
<reference evidence="25" key="2">
    <citation type="submission" date="2025-08" db="UniProtKB">
        <authorList>
            <consortium name="Ensembl"/>
        </authorList>
    </citation>
    <scope>IDENTIFICATION</scope>
</reference>
<evidence type="ECO:0000256" key="17">
    <source>
        <dbReference type="ARBA" id="ARBA00051030"/>
    </source>
</evidence>
<dbReference type="GO" id="GO:0022008">
    <property type="term" value="P:neurogenesis"/>
    <property type="evidence" value="ECO:0007669"/>
    <property type="project" value="TreeGrafter"/>
</dbReference>
<keyword evidence="7" id="KW-0479">Metal-binding</keyword>
<dbReference type="InterPro" id="IPR002921">
    <property type="entry name" value="Fungal_lipase-type"/>
</dbReference>
<feature type="domain" description="Fungal lipase-type" evidence="24">
    <location>
        <begin position="241"/>
        <end position="374"/>
    </location>
</feature>
<accession>A0A673UWQ6</accession>
<evidence type="ECO:0000256" key="22">
    <source>
        <dbReference type="ARBA" id="ARBA00083401"/>
    </source>
</evidence>
<dbReference type="Gene3D" id="3.40.50.1820">
    <property type="entry name" value="alpha/beta hydrolase"/>
    <property type="match status" value="1"/>
</dbReference>
<keyword evidence="4" id="KW-1003">Cell membrane</keyword>
<evidence type="ECO:0000256" key="5">
    <source>
        <dbReference type="ARBA" id="ARBA00022553"/>
    </source>
</evidence>
<comment type="subcellular location">
    <subcellularLocation>
        <location evidence="2">Cell membrane</location>
        <topology evidence="2">Multi-pass membrane protein</topology>
    </subcellularLocation>
</comment>
<evidence type="ECO:0000256" key="7">
    <source>
        <dbReference type="ARBA" id="ARBA00022723"/>
    </source>
</evidence>
<evidence type="ECO:0000313" key="26">
    <source>
        <dbReference type="Proteomes" id="UP000472268"/>
    </source>
</evidence>
<comment type="cofactor">
    <cofactor evidence="1">
        <name>Ca(2+)</name>
        <dbReference type="ChEBI" id="CHEBI:29108"/>
    </cofactor>
</comment>
<evidence type="ECO:0000256" key="3">
    <source>
        <dbReference type="ARBA" id="ARBA00010701"/>
    </source>
</evidence>
<dbReference type="InterPro" id="IPR052214">
    <property type="entry name" value="DAG_Lipase-Related"/>
</dbReference>
<evidence type="ECO:0000256" key="11">
    <source>
        <dbReference type="ARBA" id="ARBA00022989"/>
    </source>
</evidence>
<evidence type="ECO:0000256" key="23">
    <source>
        <dbReference type="SAM" id="Phobius"/>
    </source>
</evidence>
<feature type="transmembrane region" description="Helical" evidence="23">
    <location>
        <begin position="98"/>
        <end position="119"/>
    </location>
</feature>
<evidence type="ECO:0000256" key="20">
    <source>
        <dbReference type="ARBA" id="ARBA00069149"/>
    </source>
</evidence>
<evidence type="ECO:0000256" key="21">
    <source>
        <dbReference type="ARBA" id="ARBA00082880"/>
    </source>
</evidence>
<dbReference type="CDD" id="cd00519">
    <property type="entry name" value="Lipase_3"/>
    <property type="match status" value="1"/>
</dbReference>
<proteinExistence type="inferred from homology"/>
<dbReference type="GO" id="GO:0005737">
    <property type="term" value="C:cytoplasm"/>
    <property type="evidence" value="ECO:0007669"/>
    <property type="project" value="TreeGrafter"/>
</dbReference>
<evidence type="ECO:0000256" key="9">
    <source>
        <dbReference type="ARBA" id="ARBA00022837"/>
    </source>
</evidence>
<comment type="catalytic activity">
    <reaction evidence="14">
        <text>a triacylglycerol + H2O = a diacylglycerol + a fatty acid + H(+)</text>
        <dbReference type="Rhea" id="RHEA:12044"/>
        <dbReference type="ChEBI" id="CHEBI:15377"/>
        <dbReference type="ChEBI" id="CHEBI:15378"/>
        <dbReference type="ChEBI" id="CHEBI:17855"/>
        <dbReference type="ChEBI" id="CHEBI:18035"/>
        <dbReference type="ChEBI" id="CHEBI:28868"/>
        <dbReference type="EC" id="3.1.1.3"/>
    </reaction>
    <physiologicalReaction direction="left-to-right" evidence="14">
        <dbReference type="Rhea" id="RHEA:12045"/>
    </physiologicalReaction>
</comment>
<comment type="catalytic activity">
    <reaction evidence="15">
        <text>a 1,2-diacyl-sn-glycerol + H2O = a 2-acylglycerol + a fatty acid + H(+)</text>
        <dbReference type="Rhea" id="RHEA:33275"/>
        <dbReference type="ChEBI" id="CHEBI:15377"/>
        <dbReference type="ChEBI" id="CHEBI:15378"/>
        <dbReference type="ChEBI" id="CHEBI:17389"/>
        <dbReference type="ChEBI" id="CHEBI:17815"/>
        <dbReference type="ChEBI" id="CHEBI:28868"/>
        <dbReference type="EC" id="3.1.1.116"/>
    </reaction>
    <physiologicalReaction direction="left-to-right" evidence="15">
        <dbReference type="Rhea" id="RHEA:33276"/>
    </physiologicalReaction>
</comment>
<evidence type="ECO:0000256" key="19">
    <source>
        <dbReference type="ARBA" id="ARBA00056838"/>
    </source>
</evidence>
<evidence type="ECO:0000256" key="2">
    <source>
        <dbReference type="ARBA" id="ARBA00004651"/>
    </source>
</evidence>
<gene>
    <name evidence="25" type="primary">DAGLB</name>
</gene>
<dbReference type="Proteomes" id="UP000472268">
    <property type="component" value="Chromosome 8"/>
</dbReference>
<dbReference type="FunFam" id="3.40.50.1820:FF:000064">
    <property type="entry name" value="Sn1-specific diacylglycerol lipase beta"/>
    <property type="match status" value="1"/>
</dbReference>
<reference evidence="25 26" key="1">
    <citation type="submission" date="2019-05" db="EMBL/GenBank/DDBJ databases">
        <title>A Chromosome-scale Meerkat (S. suricatta) Genome Assembly.</title>
        <authorList>
            <person name="Dudchenko O."/>
            <person name="Lieberman Aiden E."/>
            <person name="Tung J."/>
            <person name="Barreiro L.B."/>
            <person name="Clutton-Brock T.H."/>
        </authorList>
    </citation>
    <scope>NUCLEOTIDE SEQUENCE [LARGE SCALE GENOMIC DNA]</scope>
</reference>
<sequence>MPGMVLFGRRWAIASDDLVFPGFFELSLRVVWWIGILTLYLLHRGKLDCAGGTLLSSYLIVLLVLLAVIICTLSAIVCVSMKGTICNPGPRKSMAKLLYIRLALFLPEMVWASLGAAWITDDIECDKTVVSGIIATVIVRTQIWCPAISRQASPFSISSRTVSGAARSLRRSSAIPRGPPSCRARTAEYDLVGGDWLSCHFGSVLQTTGLQYRDLIHVSFHDRVYELPFLVALDHKKESVVVAVRGTMSLQDILTDLSAESESLNLECGVQDCLAHKGISQAAGYVYQRLINDGILSQAFSIAPEYRLVVVGHSLGAGAAALLAIMLRSTHPQVRCYAFSPPGGLLSKSLYEYSKTFIVSLVLGKDVIPRLSVTNLEDLKKRILRVIAHCTKPKYQILLRGCRYELFGGNPDNFPTELDGGAQGHLTQPLLGEQSLLTHGSPTYSFSSDSPLESPAKYPPLYPPGRIIHLEEEGTGGRFCRAAARYSARWAHGSQFSKILIGPKMLTDHMPDILMKALDSVVSDRAAYVFCPPGGGANVDVV</sequence>
<evidence type="ECO:0000256" key="8">
    <source>
        <dbReference type="ARBA" id="ARBA00022801"/>
    </source>
</evidence>
<evidence type="ECO:0000313" key="25">
    <source>
        <dbReference type="Ensembl" id="ENSSSUP00005029868.1"/>
    </source>
</evidence>
<keyword evidence="13 23" id="KW-0472">Membrane</keyword>
<evidence type="ECO:0000256" key="14">
    <source>
        <dbReference type="ARBA" id="ARBA00023369"/>
    </source>
</evidence>
<dbReference type="InterPro" id="IPR029058">
    <property type="entry name" value="AB_hydrolase_fold"/>
</dbReference>
<evidence type="ECO:0000259" key="24">
    <source>
        <dbReference type="Pfam" id="PF01764"/>
    </source>
</evidence>
<keyword evidence="8" id="KW-0378">Hydrolase</keyword>
<evidence type="ECO:0000256" key="18">
    <source>
        <dbReference type="ARBA" id="ARBA00052740"/>
    </source>
</evidence>
<evidence type="ECO:0000256" key="13">
    <source>
        <dbReference type="ARBA" id="ARBA00023136"/>
    </source>
</evidence>
<keyword evidence="11 23" id="KW-1133">Transmembrane helix</keyword>
<comment type="catalytic activity">
    <reaction evidence="17">
        <text>1,2,3-(4Z,7Z,10Z,13Z,16Z,19Z-docosahexaenoyl)-glycerol + H2O = 1,2-di-(4Z,7Z,10Z,13Z,16Z,19Z-docosahexaenoyl)-glycerol + (4Z,7Z,10Z,13Z,16Z,19Z)-docosahexaenoate + H(+)</text>
        <dbReference type="Rhea" id="RHEA:63436"/>
        <dbReference type="ChEBI" id="CHEBI:15377"/>
        <dbReference type="ChEBI" id="CHEBI:15378"/>
        <dbReference type="ChEBI" id="CHEBI:77016"/>
        <dbReference type="ChEBI" id="CHEBI:147311"/>
        <dbReference type="ChEBI" id="CHEBI:228170"/>
    </reaction>
</comment>
<dbReference type="RefSeq" id="XP_029802710.1">
    <property type="nucleotide sequence ID" value="XM_029946850.1"/>
</dbReference>
<dbReference type="GO" id="GO:0047372">
    <property type="term" value="F:monoacylglycerol lipase activity"/>
    <property type="evidence" value="ECO:0007669"/>
    <property type="project" value="UniProtKB-ARBA"/>
</dbReference>
<keyword evidence="9" id="KW-0106">Calcium</keyword>
<dbReference type="GO" id="GO:0046340">
    <property type="term" value="P:diacylglycerol catabolic process"/>
    <property type="evidence" value="ECO:0007669"/>
    <property type="project" value="TreeGrafter"/>
</dbReference>
<evidence type="ECO:0000256" key="15">
    <source>
        <dbReference type="ARBA" id="ARBA00024531"/>
    </source>
</evidence>
<reference evidence="25" key="3">
    <citation type="submission" date="2025-09" db="UniProtKB">
        <authorList>
            <consortium name="Ensembl"/>
        </authorList>
    </citation>
    <scope>IDENTIFICATION</scope>
</reference>
<keyword evidence="10" id="KW-0442">Lipid degradation</keyword>
<dbReference type="GeneID" id="115298278"/>
<evidence type="ECO:0000256" key="10">
    <source>
        <dbReference type="ARBA" id="ARBA00022963"/>
    </source>
</evidence>
<dbReference type="Ensembl" id="ENSSSUT00005034086.1">
    <property type="protein sequence ID" value="ENSSSUP00005029868.1"/>
    <property type="gene ID" value="ENSSSUG00005019250.1"/>
</dbReference>
<dbReference type="GO" id="GO:0046872">
    <property type="term" value="F:metal ion binding"/>
    <property type="evidence" value="ECO:0007669"/>
    <property type="project" value="UniProtKB-KW"/>
</dbReference>
<dbReference type="Pfam" id="PF01764">
    <property type="entry name" value="Lipase_3"/>
    <property type="match status" value="1"/>
</dbReference>
<dbReference type="AlphaFoldDB" id="A0A673UWQ6"/>
<keyword evidence="26" id="KW-1185">Reference proteome</keyword>
<evidence type="ECO:0000256" key="4">
    <source>
        <dbReference type="ARBA" id="ARBA00022475"/>
    </source>
</evidence>
<dbReference type="GO" id="GO:0005886">
    <property type="term" value="C:plasma membrane"/>
    <property type="evidence" value="ECO:0007669"/>
    <property type="project" value="UniProtKB-SubCell"/>
</dbReference>
<comment type="similarity">
    <text evidence="3">Belongs to the AB hydrolase superfamily. Lipase family.</text>
</comment>
<feature type="transmembrane region" description="Helical" evidence="23">
    <location>
        <begin position="20"/>
        <end position="43"/>
    </location>
</feature>
<evidence type="ECO:0000256" key="6">
    <source>
        <dbReference type="ARBA" id="ARBA00022692"/>
    </source>
</evidence>
<dbReference type="GO" id="GO:0019369">
    <property type="term" value="P:arachidonate metabolic process"/>
    <property type="evidence" value="ECO:0007669"/>
    <property type="project" value="UniProtKB-ARBA"/>
</dbReference>
<dbReference type="GO" id="GO:0004806">
    <property type="term" value="F:triacylglycerol lipase activity"/>
    <property type="evidence" value="ECO:0007669"/>
    <property type="project" value="UniProtKB-EC"/>
</dbReference>
<comment type="catalytic activity">
    <reaction evidence="18">
        <text>1,2,3-tri-(5Z,8Z,11Z,14Z-eicosatetraenoyl)-glycerol + H2O = 1,2-di-(5Z,8Z,11Z,14Z-eicosatetraenoyl)-glycerol + (5Z,8Z,11Z,14Z)-eicosatetraenoate + H(+)</text>
        <dbReference type="Rhea" id="RHEA:63432"/>
        <dbReference type="ChEBI" id="CHEBI:15377"/>
        <dbReference type="ChEBI" id="CHEBI:15378"/>
        <dbReference type="ChEBI" id="CHEBI:32395"/>
        <dbReference type="ChEBI" id="CHEBI:147308"/>
        <dbReference type="ChEBI" id="CHEBI:228166"/>
    </reaction>
    <physiologicalReaction direction="left-to-right" evidence="18">
        <dbReference type="Rhea" id="RHEA:63433"/>
    </physiologicalReaction>
</comment>
<dbReference type="CTD" id="221955"/>
<keyword evidence="12" id="KW-0443">Lipid metabolism</keyword>
<evidence type="ECO:0000256" key="1">
    <source>
        <dbReference type="ARBA" id="ARBA00001913"/>
    </source>
</evidence>
<organism evidence="25 26">
    <name type="scientific">Suricata suricatta</name>
    <name type="common">Meerkat</name>
    <dbReference type="NCBI Taxonomy" id="37032"/>
    <lineage>
        <taxon>Eukaryota</taxon>
        <taxon>Metazoa</taxon>
        <taxon>Chordata</taxon>
        <taxon>Craniata</taxon>
        <taxon>Vertebrata</taxon>
        <taxon>Euteleostomi</taxon>
        <taxon>Mammalia</taxon>
        <taxon>Eutheria</taxon>
        <taxon>Laurasiatheria</taxon>
        <taxon>Carnivora</taxon>
        <taxon>Feliformia</taxon>
        <taxon>Herpestidae</taxon>
        <taxon>Suricata</taxon>
    </lineage>
</organism>
<protein>
    <recommendedName>
        <fullName evidence="20">Diacylglycerol lipase-beta</fullName>
        <ecNumber evidence="16">3.1.1.116</ecNumber>
    </recommendedName>
    <alternativeName>
        <fullName evidence="22">PUFA-specific triacylglycerol lipase</fullName>
    </alternativeName>
    <alternativeName>
        <fullName evidence="21">Sn1-specific diacylglycerol lipase beta</fullName>
    </alternativeName>
</protein>
<comment type="function">
    <text evidence="19">Lipase that catalyzes the hydrolysis of arachidonic acid (AA)-esterified diacylglycerols (DAGs) to produce the principal endocannabinoid, 2-arachidonoylglycerol (2-AG) which can be further cleaved by downstream enzymes to release arachidonic acid (AA) for cyclooxygenase (COX)-mediated eicosanoid production. Preferentially hydrolyzes DAGs at the sn-1 position in a calcium-dependent manner and has negligible activity against other lipids including monoacylglycerols and phospholipids. Plays a key role in the regulation of 2-AG and AA pools utilized by COX1/2 to generate lipid mediators of macrophage and microglia inflammatory responses. Also functions as a polyunsaturated fatty acids-specific triacylglycerol lipase in macrophages. Plays an important role to support the metabolic and signaling demands of macrophages.</text>
</comment>
<keyword evidence="5" id="KW-0597">Phosphoprotein</keyword>
<dbReference type="SUPFAM" id="SSF53474">
    <property type="entry name" value="alpha/beta-Hydrolases"/>
    <property type="match status" value="1"/>
</dbReference>